<dbReference type="InterPro" id="IPR010562">
    <property type="entry name" value="Haemolymph_juvenile_hormone-bd"/>
</dbReference>
<name>A0A7F5RF23_AGRPL</name>
<evidence type="ECO:0000313" key="5">
    <source>
        <dbReference type="Proteomes" id="UP000192223"/>
    </source>
</evidence>
<sequence length="243" mass="27260">MISRTTILLTFVFGFALCEIPSFIKVCERSNPDLKGCINNSISEIVPYLKNGIPELNVPPLEPLILDNINLKGNGENGIGATLSELKVYGAANFHISELSPNLKKNLFRFRVHIPKMSVFGKYDTDSKILFINIKGNGPMSMNISDFVFDCAMKGHKVQKESREYLEFDKMKFNIHIGSSKIVLENLFNGDPVLGKATNDVINENIHLFLDEIVPALQNALAEKFTDVANKITLRFTYSELFP</sequence>
<keyword evidence="1 4" id="KW-0732">Signal</keyword>
<organism evidence="5 6">
    <name type="scientific">Agrilus planipennis</name>
    <name type="common">Emerald ash borer</name>
    <name type="synonym">Agrilus marcopoli</name>
    <dbReference type="NCBI Taxonomy" id="224129"/>
    <lineage>
        <taxon>Eukaryota</taxon>
        <taxon>Metazoa</taxon>
        <taxon>Ecdysozoa</taxon>
        <taxon>Arthropoda</taxon>
        <taxon>Hexapoda</taxon>
        <taxon>Insecta</taxon>
        <taxon>Pterygota</taxon>
        <taxon>Neoptera</taxon>
        <taxon>Endopterygota</taxon>
        <taxon>Coleoptera</taxon>
        <taxon>Polyphaga</taxon>
        <taxon>Elateriformia</taxon>
        <taxon>Buprestoidea</taxon>
        <taxon>Buprestidae</taxon>
        <taxon>Agrilinae</taxon>
        <taxon>Agrilus</taxon>
    </lineage>
</organism>
<dbReference type="InParanoid" id="A0A7F5RF23"/>
<proteinExistence type="inferred from homology"/>
<comment type="similarity">
    <text evidence="3">Belongs to the TO family.</text>
</comment>
<dbReference type="GeneID" id="112903966"/>
<evidence type="ECO:0000313" key="6">
    <source>
        <dbReference type="RefSeq" id="XP_025834589.1"/>
    </source>
</evidence>
<dbReference type="KEGG" id="apln:112903966"/>
<reference evidence="6" key="1">
    <citation type="submission" date="2025-08" db="UniProtKB">
        <authorList>
            <consortium name="RefSeq"/>
        </authorList>
    </citation>
    <scope>IDENTIFICATION</scope>
    <source>
        <tissue evidence="6">Entire body</tissue>
    </source>
</reference>
<keyword evidence="5" id="KW-1185">Reference proteome</keyword>
<evidence type="ECO:0000256" key="1">
    <source>
        <dbReference type="ARBA" id="ARBA00022729"/>
    </source>
</evidence>
<protein>
    <submittedName>
        <fullName evidence="6">Uncharacterized protein LOC112903966</fullName>
    </submittedName>
</protein>
<dbReference type="PANTHER" id="PTHR11008">
    <property type="entry name" value="PROTEIN TAKEOUT-LIKE PROTEIN"/>
    <property type="match status" value="1"/>
</dbReference>
<dbReference type="OrthoDB" id="8179031at2759"/>
<dbReference type="GO" id="GO:0007623">
    <property type="term" value="P:circadian rhythm"/>
    <property type="evidence" value="ECO:0007669"/>
    <property type="project" value="UniProtKB-ARBA"/>
</dbReference>
<dbReference type="AlphaFoldDB" id="A0A7F5RF23"/>
<dbReference type="GO" id="GO:0005615">
    <property type="term" value="C:extracellular space"/>
    <property type="evidence" value="ECO:0007669"/>
    <property type="project" value="TreeGrafter"/>
</dbReference>
<dbReference type="FunFam" id="3.15.10.30:FF:000001">
    <property type="entry name" value="Takeout-like protein 1"/>
    <property type="match status" value="1"/>
</dbReference>
<evidence type="ECO:0000256" key="2">
    <source>
        <dbReference type="ARBA" id="ARBA00023108"/>
    </source>
</evidence>
<evidence type="ECO:0000256" key="3">
    <source>
        <dbReference type="ARBA" id="ARBA00060902"/>
    </source>
</evidence>
<dbReference type="RefSeq" id="XP_025834589.1">
    <property type="nucleotide sequence ID" value="XM_025978804.1"/>
</dbReference>
<feature type="chain" id="PRO_5028953004" evidence="4">
    <location>
        <begin position="19"/>
        <end position="243"/>
    </location>
</feature>
<accession>A0A7F5RF23</accession>
<evidence type="ECO:0000256" key="4">
    <source>
        <dbReference type="SAM" id="SignalP"/>
    </source>
</evidence>
<keyword evidence="2" id="KW-0090">Biological rhythms</keyword>
<dbReference type="Gene3D" id="3.15.10.30">
    <property type="entry name" value="Haemolymph juvenile hormone binding protein"/>
    <property type="match status" value="1"/>
</dbReference>
<dbReference type="Pfam" id="PF06585">
    <property type="entry name" value="JHBP"/>
    <property type="match status" value="1"/>
</dbReference>
<dbReference type="PANTHER" id="PTHR11008:SF39">
    <property type="entry name" value="CIRCADIAN CLOCK-CONTROLLED PROTEIN-LIKE PROTEIN"/>
    <property type="match status" value="1"/>
</dbReference>
<feature type="signal peptide" evidence="4">
    <location>
        <begin position="1"/>
        <end position="18"/>
    </location>
</feature>
<dbReference type="SMART" id="SM00700">
    <property type="entry name" value="JHBP"/>
    <property type="match status" value="1"/>
</dbReference>
<gene>
    <name evidence="6" type="primary">LOC112903966</name>
</gene>
<dbReference type="InterPro" id="IPR038606">
    <property type="entry name" value="To_sf"/>
</dbReference>
<dbReference type="Proteomes" id="UP000192223">
    <property type="component" value="Unplaced"/>
</dbReference>